<name>A0A0C3J9Z1_PISTI</name>
<protein>
    <submittedName>
        <fullName evidence="1">Uncharacterized protein</fullName>
    </submittedName>
</protein>
<sequence length="54" mass="6235">MIYGDIWYRDARYNDNAGIWEIQASTGSEQISMAPVLQQHLAPTYTNMSDRAQR</sequence>
<evidence type="ECO:0000313" key="1">
    <source>
        <dbReference type="EMBL" id="KIN94511.1"/>
    </source>
</evidence>
<reference evidence="2" key="2">
    <citation type="submission" date="2015-01" db="EMBL/GenBank/DDBJ databases">
        <title>Evolutionary Origins and Diversification of the Mycorrhizal Mutualists.</title>
        <authorList>
            <consortium name="DOE Joint Genome Institute"/>
            <consortium name="Mycorrhizal Genomics Consortium"/>
            <person name="Kohler A."/>
            <person name="Kuo A."/>
            <person name="Nagy L.G."/>
            <person name="Floudas D."/>
            <person name="Copeland A."/>
            <person name="Barry K.W."/>
            <person name="Cichocki N."/>
            <person name="Veneault-Fourrey C."/>
            <person name="LaButti K."/>
            <person name="Lindquist E.A."/>
            <person name="Lipzen A."/>
            <person name="Lundell T."/>
            <person name="Morin E."/>
            <person name="Murat C."/>
            <person name="Riley R."/>
            <person name="Ohm R."/>
            <person name="Sun H."/>
            <person name="Tunlid A."/>
            <person name="Henrissat B."/>
            <person name="Grigoriev I.V."/>
            <person name="Hibbett D.S."/>
            <person name="Martin F."/>
        </authorList>
    </citation>
    <scope>NUCLEOTIDE SEQUENCE [LARGE SCALE GENOMIC DNA]</scope>
    <source>
        <strain evidence="2">Marx 270</strain>
    </source>
</reference>
<accession>A0A0C3J9Z1</accession>
<reference evidence="1 2" key="1">
    <citation type="submission" date="2014-04" db="EMBL/GenBank/DDBJ databases">
        <authorList>
            <consortium name="DOE Joint Genome Institute"/>
            <person name="Kuo A."/>
            <person name="Kohler A."/>
            <person name="Costa M.D."/>
            <person name="Nagy L.G."/>
            <person name="Floudas D."/>
            <person name="Copeland A."/>
            <person name="Barry K.W."/>
            <person name="Cichocki N."/>
            <person name="Veneault-Fourrey C."/>
            <person name="LaButti K."/>
            <person name="Lindquist E.A."/>
            <person name="Lipzen A."/>
            <person name="Lundell T."/>
            <person name="Morin E."/>
            <person name="Murat C."/>
            <person name="Sun H."/>
            <person name="Tunlid A."/>
            <person name="Henrissat B."/>
            <person name="Grigoriev I.V."/>
            <person name="Hibbett D.S."/>
            <person name="Martin F."/>
            <person name="Nordberg H.P."/>
            <person name="Cantor M.N."/>
            <person name="Hua S.X."/>
        </authorList>
    </citation>
    <scope>NUCLEOTIDE SEQUENCE [LARGE SCALE GENOMIC DNA]</scope>
    <source>
        <strain evidence="1 2">Marx 270</strain>
    </source>
</reference>
<dbReference type="EMBL" id="KN832096">
    <property type="protein sequence ID" value="KIN94511.1"/>
    <property type="molecule type" value="Genomic_DNA"/>
</dbReference>
<dbReference type="Proteomes" id="UP000054217">
    <property type="component" value="Unassembled WGS sequence"/>
</dbReference>
<keyword evidence="2" id="KW-1185">Reference proteome</keyword>
<dbReference type="AlphaFoldDB" id="A0A0C3J9Z1"/>
<dbReference type="InParanoid" id="A0A0C3J9Z1"/>
<gene>
    <name evidence="1" type="ORF">M404DRAFT_1008308</name>
</gene>
<proteinExistence type="predicted"/>
<evidence type="ECO:0000313" key="2">
    <source>
        <dbReference type="Proteomes" id="UP000054217"/>
    </source>
</evidence>
<organism evidence="1 2">
    <name type="scientific">Pisolithus tinctorius Marx 270</name>
    <dbReference type="NCBI Taxonomy" id="870435"/>
    <lineage>
        <taxon>Eukaryota</taxon>
        <taxon>Fungi</taxon>
        <taxon>Dikarya</taxon>
        <taxon>Basidiomycota</taxon>
        <taxon>Agaricomycotina</taxon>
        <taxon>Agaricomycetes</taxon>
        <taxon>Agaricomycetidae</taxon>
        <taxon>Boletales</taxon>
        <taxon>Sclerodermatineae</taxon>
        <taxon>Pisolithaceae</taxon>
        <taxon>Pisolithus</taxon>
    </lineage>
</organism>
<dbReference type="HOGENOM" id="CLU_3051328_0_0_1"/>